<reference evidence="1 2" key="2">
    <citation type="journal article" date="2022" name="Mol. Ecol. Resour.">
        <title>The genomes of chicory, endive, great burdock and yacon provide insights into Asteraceae paleo-polyploidization history and plant inulin production.</title>
        <authorList>
            <person name="Fan W."/>
            <person name="Wang S."/>
            <person name="Wang H."/>
            <person name="Wang A."/>
            <person name="Jiang F."/>
            <person name="Liu H."/>
            <person name="Zhao H."/>
            <person name="Xu D."/>
            <person name="Zhang Y."/>
        </authorList>
    </citation>
    <scope>NUCLEOTIDE SEQUENCE [LARGE SCALE GENOMIC DNA]</scope>
    <source>
        <strain evidence="2">cv. Niubang</strain>
    </source>
</reference>
<protein>
    <submittedName>
        <fullName evidence="1">Uncharacterized protein</fullName>
    </submittedName>
</protein>
<dbReference type="EMBL" id="CM042049">
    <property type="protein sequence ID" value="KAI3747675.1"/>
    <property type="molecule type" value="Genomic_DNA"/>
</dbReference>
<sequence>MAAITVRRSVFIVRIKPLFALQGLYHKVVEGGDAKAQLLGEDDYLIFKPGGIDVSKWKKMDSRSLGITRTMVPSPPYTVLQILRSRGFEAFLVGGCVRDLLLKRTPKDFDVITTADLNQIRKQFHRNEVVGRRFPVCRVHIKGSVVEVTSFDTLAKDAEGKEKFLISHMPRGSEKLDLVRWKNSMHRDFTINSLFFDPFINKIYDYNDGMKDLSELKLRTLVPAQLSFTEDSARILRGLRIAARLGLSLSREIKSAILKNRSSISSLGQFRITMELNYMLSFGAAESSFSMLHKYHILEMLLPFQAAYISQQVTRSRQNSMMLMKLLSHLDKLVSCDRPSGSCLWIGLLGFHLALVNNPQHPFVIMTFASVLYHQNWEDGLKFARKCGRAPVSFEPETLEPYKYISDDEVAEKVKQLAMLVLDSIDVLVETDSLNKTMAKFTDSPCSGLVFISKTKGNSTKQLFYVIAHKVETYKKGRTTFEINYDLLGKGDSLETRFALGKIILDTMGCGVHDDSDPNEDKYGGPFSPKNDNLVNKKEDRKQPPFPSNLDLQQDSAPKRQKLIAKLSSIMQQRPKQDDFQDELGDLQEGVSTKHTEVFYTSSDPENEDGKMYKPEISIHHSPMRNLISMLETVIDDTKSPSELESQNPEERLEGNTELKLDQAIADHRRERNETGFDSLLWFVQTNCNRAIEEARDSPADMRKLNKFLDRFVDEQVQRKKAKQLGASSLVSYSIGSSRATSVQVEAYDMVSSTHTSQTRGKQLEASSLTSSIGSQQIESEQSEASSLVSCSISISEADKKQIEASSLVASSIVTSEMESRPQICMQHPEEPKTTRRSEKTKPSVELSMNGERRKQRVCSYCKETGHNRTGCPKRKIEEGILQG</sequence>
<evidence type="ECO:0000313" key="1">
    <source>
        <dbReference type="EMBL" id="KAI3747675.1"/>
    </source>
</evidence>
<proteinExistence type="predicted"/>
<gene>
    <name evidence="1" type="ORF">L6452_10253</name>
</gene>
<reference evidence="2" key="1">
    <citation type="journal article" date="2022" name="Mol. Ecol. Resour.">
        <title>The genomes of chicory, endive, great burdock and yacon provide insights into Asteraceae palaeo-polyploidization history and plant inulin production.</title>
        <authorList>
            <person name="Fan W."/>
            <person name="Wang S."/>
            <person name="Wang H."/>
            <person name="Wang A."/>
            <person name="Jiang F."/>
            <person name="Liu H."/>
            <person name="Zhao H."/>
            <person name="Xu D."/>
            <person name="Zhang Y."/>
        </authorList>
    </citation>
    <scope>NUCLEOTIDE SEQUENCE [LARGE SCALE GENOMIC DNA]</scope>
    <source>
        <strain evidence="2">cv. Niubang</strain>
    </source>
</reference>
<name>A0ACB9DMA1_ARCLA</name>
<accession>A0ACB9DMA1</accession>
<dbReference type="Proteomes" id="UP001055879">
    <property type="component" value="Linkage Group LG03"/>
</dbReference>
<organism evidence="1 2">
    <name type="scientific">Arctium lappa</name>
    <name type="common">Greater burdock</name>
    <name type="synonym">Lappa major</name>
    <dbReference type="NCBI Taxonomy" id="4217"/>
    <lineage>
        <taxon>Eukaryota</taxon>
        <taxon>Viridiplantae</taxon>
        <taxon>Streptophyta</taxon>
        <taxon>Embryophyta</taxon>
        <taxon>Tracheophyta</taxon>
        <taxon>Spermatophyta</taxon>
        <taxon>Magnoliopsida</taxon>
        <taxon>eudicotyledons</taxon>
        <taxon>Gunneridae</taxon>
        <taxon>Pentapetalae</taxon>
        <taxon>asterids</taxon>
        <taxon>campanulids</taxon>
        <taxon>Asterales</taxon>
        <taxon>Asteraceae</taxon>
        <taxon>Carduoideae</taxon>
        <taxon>Cardueae</taxon>
        <taxon>Arctiinae</taxon>
        <taxon>Arctium</taxon>
    </lineage>
</organism>
<keyword evidence="2" id="KW-1185">Reference proteome</keyword>
<evidence type="ECO:0000313" key="2">
    <source>
        <dbReference type="Proteomes" id="UP001055879"/>
    </source>
</evidence>
<comment type="caution">
    <text evidence="1">The sequence shown here is derived from an EMBL/GenBank/DDBJ whole genome shotgun (WGS) entry which is preliminary data.</text>
</comment>